<proteinExistence type="predicted"/>
<dbReference type="EMBL" id="LWLG01000019">
    <property type="protein sequence ID" value="OAQ19969.1"/>
    <property type="molecule type" value="Genomic_DNA"/>
</dbReference>
<dbReference type="Gene3D" id="1.10.10.10">
    <property type="entry name" value="Winged helix-like DNA-binding domain superfamily/Winged helix DNA-binding domain"/>
    <property type="match status" value="1"/>
</dbReference>
<comment type="caution">
    <text evidence="1">The sequence shown here is derived from an EMBL/GenBank/DDBJ whole genome shotgun (WGS) entry which is preliminary data.</text>
</comment>
<gene>
    <name evidence="1" type="ORF">TDIS_1968</name>
</gene>
<dbReference type="Proteomes" id="UP000078390">
    <property type="component" value="Unassembled WGS sequence"/>
</dbReference>
<dbReference type="STRING" id="999894.TDIS_1968"/>
<name>A0A179D2M6_9BACT</name>
<protein>
    <submittedName>
        <fullName evidence="1">Uncharacterized protein</fullName>
    </submittedName>
</protein>
<evidence type="ECO:0000313" key="2">
    <source>
        <dbReference type="Proteomes" id="UP000078390"/>
    </source>
</evidence>
<dbReference type="RefSeq" id="WP_167348296.1">
    <property type="nucleotide sequence ID" value="NZ_LWLG01000019.1"/>
</dbReference>
<accession>A0A179D2M6</accession>
<evidence type="ECO:0000313" key="1">
    <source>
        <dbReference type="EMBL" id="OAQ19969.1"/>
    </source>
</evidence>
<sequence>MKFVKENKVITLSSAKNLIPDVSDKTLYRDLQELVRKKILKEIGEKKGRKYVPA</sequence>
<dbReference type="AlphaFoldDB" id="A0A179D2M6"/>
<reference evidence="1 2" key="1">
    <citation type="submission" date="2016-04" db="EMBL/GenBank/DDBJ databases">
        <title>Genome analysis of Thermosulfurimonas dismutans, the first thermophilic sulfur-disproportionating bacterium of the phylum Thermodesulfobacteria.</title>
        <authorList>
            <person name="Mardanov A.V."/>
            <person name="Beletsky A.V."/>
            <person name="Kadnikov V.V."/>
            <person name="Slobodkin A.I."/>
            <person name="Ravin N.V."/>
        </authorList>
    </citation>
    <scope>NUCLEOTIDE SEQUENCE [LARGE SCALE GENOMIC DNA]</scope>
    <source>
        <strain evidence="1 2">S95</strain>
    </source>
</reference>
<dbReference type="InterPro" id="IPR036388">
    <property type="entry name" value="WH-like_DNA-bd_sf"/>
</dbReference>
<organism evidence="1 2">
    <name type="scientific">Thermosulfurimonas dismutans</name>
    <dbReference type="NCBI Taxonomy" id="999894"/>
    <lineage>
        <taxon>Bacteria</taxon>
        <taxon>Pseudomonadati</taxon>
        <taxon>Thermodesulfobacteriota</taxon>
        <taxon>Thermodesulfobacteria</taxon>
        <taxon>Thermodesulfobacteriales</taxon>
        <taxon>Thermodesulfobacteriaceae</taxon>
        <taxon>Thermosulfurimonas</taxon>
    </lineage>
</organism>
<keyword evidence="2" id="KW-1185">Reference proteome</keyword>